<name>A0A0R3WUK1_HYDTA</name>
<reference evidence="1" key="1">
    <citation type="submission" date="2017-02" db="UniProtKB">
        <authorList>
            <consortium name="WormBaseParasite"/>
        </authorList>
    </citation>
    <scope>IDENTIFICATION</scope>
</reference>
<accession>A0A0R3WUK1</accession>
<organism evidence="1">
    <name type="scientific">Hydatigena taeniaeformis</name>
    <name type="common">Feline tapeworm</name>
    <name type="synonym">Taenia taeniaeformis</name>
    <dbReference type="NCBI Taxonomy" id="6205"/>
    <lineage>
        <taxon>Eukaryota</taxon>
        <taxon>Metazoa</taxon>
        <taxon>Spiralia</taxon>
        <taxon>Lophotrochozoa</taxon>
        <taxon>Platyhelminthes</taxon>
        <taxon>Cestoda</taxon>
        <taxon>Eucestoda</taxon>
        <taxon>Cyclophyllidea</taxon>
        <taxon>Taeniidae</taxon>
        <taxon>Hydatigera</taxon>
    </lineage>
</organism>
<dbReference type="AlphaFoldDB" id="A0A0R3WUK1"/>
<dbReference type="WBParaSite" id="TTAC_0000444101-mRNA-1">
    <property type="protein sequence ID" value="TTAC_0000444101-mRNA-1"/>
    <property type="gene ID" value="TTAC_0000444101"/>
</dbReference>
<sequence length="58" mass="5998">LSTSTAHFTKMSSSGISNLIDDADQAIPLAGTTTLSVSPVLTACASMPLVSHSTIHRR</sequence>
<proteinExistence type="predicted"/>
<protein>
    <submittedName>
        <fullName evidence="1">Uncharacterized protein</fullName>
    </submittedName>
</protein>
<evidence type="ECO:0000313" key="1">
    <source>
        <dbReference type="WBParaSite" id="TTAC_0000444101-mRNA-1"/>
    </source>
</evidence>